<dbReference type="EMBL" id="PCXV01000031">
    <property type="protein sequence ID" value="PIR44052.1"/>
    <property type="molecule type" value="Genomic_DNA"/>
</dbReference>
<protein>
    <submittedName>
        <fullName evidence="2">Uncharacterized protein</fullName>
    </submittedName>
</protein>
<evidence type="ECO:0000313" key="3">
    <source>
        <dbReference type="Proteomes" id="UP000231602"/>
    </source>
</evidence>
<name>A0A2H0RBY6_9BACT</name>
<accession>A0A2H0RBY6</accession>
<sequence length="132" mass="15055">MDNFNLNALELDIERLSQEIKEKKALIEHQSTSERDLIKQSLYPVIQKNYSASAPILIKPDEKIESDILPNYLKDSSEEIKLKVEELIDITFKSGIEKAASEASKFGPFIVDAYHDAVSDKLYEELVKRGKL</sequence>
<proteinExistence type="predicted"/>
<gene>
    <name evidence="2" type="ORF">COV23_01930</name>
</gene>
<comment type="caution">
    <text evidence="2">The sequence shown here is derived from an EMBL/GenBank/DDBJ whole genome shotgun (WGS) entry which is preliminary data.</text>
</comment>
<reference evidence="2 3" key="1">
    <citation type="submission" date="2017-09" db="EMBL/GenBank/DDBJ databases">
        <title>Depth-based differentiation of microbial function through sediment-hosted aquifers and enrichment of novel symbionts in the deep terrestrial subsurface.</title>
        <authorList>
            <person name="Probst A.J."/>
            <person name="Ladd B."/>
            <person name="Jarett J.K."/>
            <person name="Geller-Mcgrath D.E."/>
            <person name="Sieber C.M."/>
            <person name="Emerson J.B."/>
            <person name="Anantharaman K."/>
            <person name="Thomas B.C."/>
            <person name="Malmstrom R."/>
            <person name="Stieglmeier M."/>
            <person name="Klingl A."/>
            <person name="Woyke T."/>
            <person name="Ryan C.M."/>
            <person name="Banfield J.F."/>
        </authorList>
    </citation>
    <scope>NUCLEOTIDE SEQUENCE [LARGE SCALE GENOMIC DNA]</scope>
    <source>
        <strain evidence="2">CG10_big_fil_rev_8_21_14_0_10_31_9</strain>
    </source>
</reference>
<dbReference type="AlphaFoldDB" id="A0A2H0RBY6"/>
<evidence type="ECO:0000313" key="2">
    <source>
        <dbReference type="EMBL" id="PIR44052.1"/>
    </source>
</evidence>
<dbReference type="Proteomes" id="UP000231602">
    <property type="component" value="Unassembled WGS sequence"/>
</dbReference>
<organism evidence="2 3">
    <name type="scientific">Candidatus Wolfebacteria bacterium CG10_big_fil_rev_8_21_14_0_10_31_9</name>
    <dbReference type="NCBI Taxonomy" id="1975070"/>
    <lineage>
        <taxon>Bacteria</taxon>
        <taxon>Candidatus Wolfeibacteriota</taxon>
    </lineage>
</organism>
<feature type="coiled-coil region" evidence="1">
    <location>
        <begin position="6"/>
        <end position="33"/>
    </location>
</feature>
<keyword evidence="1" id="KW-0175">Coiled coil</keyword>
<evidence type="ECO:0000256" key="1">
    <source>
        <dbReference type="SAM" id="Coils"/>
    </source>
</evidence>